<evidence type="ECO:0000256" key="7">
    <source>
        <dbReference type="ARBA" id="ARBA00023242"/>
    </source>
</evidence>
<keyword evidence="2 8" id="KW-0240">DNA-directed RNA polymerase</keyword>
<evidence type="ECO:0000256" key="2">
    <source>
        <dbReference type="ARBA" id="ARBA00022478"/>
    </source>
</evidence>
<keyword evidence="14" id="KW-1185">Reference proteome</keyword>
<feature type="binding site" evidence="9">
    <location>
        <position position="69"/>
    </location>
    <ligand>
        <name>Zn(2+)</name>
        <dbReference type="ChEBI" id="CHEBI:29105"/>
        <label>2</label>
    </ligand>
</feature>
<keyword evidence="3 9" id="KW-0479">Metal-binding</keyword>
<dbReference type="PANTHER" id="PTHR11239">
    <property type="entry name" value="DNA-DIRECTED RNA POLYMERASE"/>
    <property type="match status" value="1"/>
</dbReference>
<dbReference type="GO" id="GO:0006386">
    <property type="term" value="P:termination of RNA polymerase III transcription"/>
    <property type="evidence" value="ECO:0007669"/>
    <property type="project" value="TreeGrafter"/>
</dbReference>
<feature type="domain" description="TFIIS-type" evidence="12">
    <location>
        <begin position="65"/>
        <end position="105"/>
    </location>
</feature>
<dbReference type="GO" id="GO:0003676">
    <property type="term" value="F:nucleic acid binding"/>
    <property type="evidence" value="ECO:0007669"/>
    <property type="project" value="InterPro"/>
</dbReference>
<evidence type="ECO:0000259" key="12">
    <source>
        <dbReference type="PROSITE" id="PS51133"/>
    </source>
</evidence>
<evidence type="ECO:0000256" key="10">
    <source>
        <dbReference type="PIRSR" id="PIRSR005586-2"/>
    </source>
</evidence>
<dbReference type="VEuPathDB" id="AmoebaDB:ACA1_140560"/>
<dbReference type="InterPro" id="IPR012164">
    <property type="entry name" value="Rpa12/Rpb9/Rpc10/TFS"/>
</dbReference>
<dbReference type="GO" id="GO:0003899">
    <property type="term" value="F:DNA-directed RNA polymerase activity"/>
    <property type="evidence" value="ECO:0007669"/>
    <property type="project" value="InterPro"/>
</dbReference>
<name>L8GGG4_ACACF</name>
<dbReference type="InterPro" id="IPR001529">
    <property type="entry name" value="Zn_ribbon_RPB9"/>
</dbReference>
<sequence length="107" mass="12255">MVLFCPYCANVLLVEAGPENRLRFFCNTCPYVFGIDQKISKKAALERKQVDDILGDEVFENAQQTEAKCPECGHDRANFFQLQTRSADEPSSTFYRCMKCASKWKVD</sequence>
<feature type="binding site" evidence="9">
    <location>
        <position position="100"/>
    </location>
    <ligand>
        <name>Zn(2+)</name>
        <dbReference type="ChEBI" id="CHEBI:29105"/>
        <label>2</label>
    </ligand>
</feature>
<dbReference type="OMA" id="MEFCDEC"/>
<keyword evidence="6 8" id="KW-0804">Transcription</keyword>
<protein>
    <recommendedName>
        <fullName evidence="8">DNA-directed RNA polymerase subunit</fullName>
    </recommendedName>
</protein>
<dbReference type="PIRSF" id="PIRSF005586">
    <property type="entry name" value="RNApol_RpoM"/>
    <property type="match status" value="1"/>
</dbReference>
<feature type="zinc finger region" description="C4-type" evidence="10">
    <location>
        <begin position="5"/>
        <end position="29"/>
    </location>
</feature>
<keyword evidence="4 10" id="KW-0863">Zinc-finger</keyword>
<dbReference type="STRING" id="1257118.L8GGG4"/>
<proteinExistence type="inferred from homology"/>
<comment type="similarity">
    <text evidence="8 11">Belongs to the archaeal rpoM/eukaryotic RPA12/RPB9/RPC11 RNA polymerase family.</text>
</comment>
<dbReference type="Pfam" id="PF01096">
    <property type="entry name" value="Zn_ribbon_TFIIS"/>
    <property type="match status" value="1"/>
</dbReference>
<dbReference type="GO" id="GO:0008270">
    <property type="term" value="F:zinc ion binding"/>
    <property type="evidence" value="ECO:0007669"/>
    <property type="project" value="UniProtKB-KW"/>
</dbReference>
<dbReference type="Gene3D" id="2.20.25.10">
    <property type="match status" value="1"/>
</dbReference>
<dbReference type="GeneID" id="14912604"/>
<dbReference type="RefSeq" id="XP_004334163.1">
    <property type="nucleotide sequence ID" value="XM_004334115.1"/>
</dbReference>
<dbReference type="InterPro" id="IPR001222">
    <property type="entry name" value="Znf_TFIIS"/>
</dbReference>
<feature type="binding site" evidence="9">
    <location>
        <position position="29"/>
    </location>
    <ligand>
        <name>Zn(2+)</name>
        <dbReference type="ChEBI" id="CHEBI:29105"/>
        <label>1</label>
    </ligand>
</feature>
<evidence type="ECO:0000256" key="9">
    <source>
        <dbReference type="PIRSR" id="PIRSR005586-1"/>
    </source>
</evidence>
<dbReference type="InterPro" id="IPR034014">
    <property type="entry name" value="Zn_ribbon_RPC11_C"/>
</dbReference>
<evidence type="ECO:0000256" key="3">
    <source>
        <dbReference type="ARBA" id="ARBA00022723"/>
    </source>
</evidence>
<dbReference type="SMART" id="SM00661">
    <property type="entry name" value="RPOL9"/>
    <property type="match status" value="1"/>
</dbReference>
<dbReference type="EMBL" id="KB008128">
    <property type="protein sequence ID" value="ELR12150.1"/>
    <property type="molecule type" value="Genomic_DNA"/>
</dbReference>
<dbReference type="Pfam" id="PF02150">
    <property type="entry name" value="Zn_ribbon_RPB9"/>
    <property type="match status" value="1"/>
</dbReference>
<evidence type="ECO:0000256" key="8">
    <source>
        <dbReference type="PIRNR" id="PIRNR005586"/>
    </source>
</evidence>
<keyword evidence="7 8" id="KW-0539">Nucleus</keyword>
<comment type="function">
    <text evidence="8">DNA-dependent RNA polymerase catalyzes the transcription of DNA into RNA using the four ribonucleoside triphosphates as substrates.</text>
</comment>
<feature type="binding site" evidence="9">
    <location>
        <position position="26"/>
    </location>
    <ligand>
        <name>Zn(2+)</name>
        <dbReference type="ChEBI" id="CHEBI:29105"/>
        <label>1</label>
    </ligand>
</feature>
<dbReference type="GO" id="GO:0005666">
    <property type="term" value="C:RNA polymerase III complex"/>
    <property type="evidence" value="ECO:0007669"/>
    <property type="project" value="TreeGrafter"/>
</dbReference>
<dbReference type="AlphaFoldDB" id="L8GGG4"/>
<dbReference type="FunFam" id="2.20.25.10:FF:000005">
    <property type="entry name" value="DNA-directed RNA polymerase subunit"/>
    <property type="match status" value="1"/>
</dbReference>
<dbReference type="CDD" id="cd10509">
    <property type="entry name" value="Zn-ribbon_RPC11"/>
    <property type="match status" value="1"/>
</dbReference>
<evidence type="ECO:0000256" key="6">
    <source>
        <dbReference type="ARBA" id="ARBA00023163"/>
    </source>
</evidence>
<comment type="subcellular location">
    <subcellularLocation>
        <location evidence="1 8">Nucleus</location>
    </subcellularLocation>
</comment>
<dbReference type="OrthoDB" id="282152at2759"/>
<dbReference type="SUPFAM" id="SSF57783">
    <property type="entry name" value="Zinc beta-ribbon"/>
    <property type="match status" value="1"/>
</dbReference>
<evidence type="ECO:0000313" key="13">
    <source>
        <dbReference type="EMBL" id="ELR12150.1"/>
    </source>
</evidence>
<feature type="binding site" evidence="9">
    <location>
        <position position="72"/>
    </location>
    <ligand>
        <name>Zn(2+)</name>
        <dbReference type="ChEBI" id="CHEBI:29105"/>
        <label>2</label>
    </ligand>
</feature>
<accession>L8GGG4</accession>
<evidence type="ECO:0000256" key="5">
    <source>
        <dbReference type="ARBA" id="ARBA00022833"/>
    </source>
</evidence>
<dbReference type="PROSITE" id="PS00466">
    <property type="entry name" value="ZF_TFIIS_1"/>
    <property type="match status" value="1"/>
</dbReference>
<gene>
    <name evidence="13" type="ORF">ACA1_140560</name>
</gene>
<dbReference type="Proteomes" id="UP000011083">
    <property type="component" value="Unassembled WGS sequence"/>
</dbReference>
<dbReference type="KEGG" id="acan:ACA1_140560"/>
<keyword evidence="5 9" id="KW-0862">Zinc</keyword>
<evidence type="ECO:0000313" key="14">
    <source>
        <dbReference type="Proteomes" id="UP000011083"/>
    </source>
</evidence>
<dbReference type="PROSITE" id="PS51133">
    <property type="entry name" value="ZF_TFIIS_2"/>
    <property type="match status" value="1"/>
</dbReference>
<dbReference type="SMART" id="SM00440">
    <property type="entry name" value="ZnF_C2C2"/>
    <property type="match status" value="1"/>
</dbReference>
<evidence type="ECO:0000256" key="11">
    <source>
        <dbReference type="RuleBase" id="RU003474"/>
    </source>
</evidence>
<dbReference type="PANTHER" id="PTHR11239:SF12">
    <property type="entry name" value="DNA-DIRECTED RNA POLYMERASE III SUBUNIT RPC10"/>
    <property type="match status" value="1"/>
</dbReference>
<feature type="binding site" evidence="9">
    <location>
        <position position="5"/>
    </location>
    <ligand>
        <name>Zn(2+)</name>
        <dbReference type="ChEBI" id="CHEBI:29105"/>
        <label>1</label>
    </ligand>
</feature>
<feature type="binding site" evidence="9">
    <location>
        <position position="8"/>
    </location>
    <ligand>
        <name>Zn(2+)</name>
        <dbReference type="ChEBI" id="CHEBI:29105"/>
        <label>1</label>
    </ligand>
</feature>
<feature type="binding site" evidence="9">
    <location>
        <position position="97"/>
    </location>
    <ligand>
        <name>Zn(2+)</name>
        <dbReference type="ChEBI" id="CHEBI:29105"/>
        <label>2</label>
    </ligand>
</feature>
<evidence type="ECO:0000256" key="4">
    <source>
        <dbReference type="ARBA" id="ARBA00022771"/>
    </source>
</evidence>
<evidence type="ECO:0000256" key="1">
    <source>
        <dbReference type="ARBA" id="ARBA00004123"/>
    </source>
</evidence>
<organism evidence="13 14">
    <name type="scientific">Acanthamoeba castellanii (strain ATCC 30010 / Neff)</name>
    <dbReference type="NCBI Taxonomy" id="1257118"/>
    <lineage>
        <taxon>Eukaryota</taxon>
        <taxon>Amoebozoa</taxon>
        <taxon>Discosea</taxon>
        <taxon>Longamoebia</taxon>
        <taxon>Centramoebida</taxon>
        <taxon>Acanthamoebidae</taxon>
        <taxon>Acanthamoeba</taxon>
    </lineage>
</organism>
<reference evidence="13 14" key="1">
    <citation type="journal article" date="2013" name="Genome Biol.">
        <title>Genome of Acanthamoeba castellanii highlights extensive lateral gene transfer and early evolution of tyrosine kinase signaling.</title>
        <authorList>
            <person name="Clarke M."/>
            <person name="Lohan A.J."/>
            <person name="Liu B."/>
            <person name="Lagkouvardos I."/>
            <person name="Roy S."/>
            <person name="Zafar N."/>
            <person name="Bertelli C."/>
            <person name="Schilde C."/>
            <person name="Kianianmomeni A."/>
            <person name="Burglin T.R."/>
            <person name="Frech C."/>
            <person name="Turcotte B."/>
            <person name="Kopec K.O."/>
            <person name="Synnott J.M."/>
            <person name="Choo C."/>
            <person name="Paponov I."/>
            <person name="Finkler A."/>
            <person name="Soon Heng Tan C."/>
            <person name="Hutchins A.P."/>
            <person name="Weinmeier T."/>
            <person name="Rattei T."/>
            <person name="Chu J.S."/>
            <person name="Gimenez G."/>
            <person name="Irimia M."/>
            <person name="Rigden D.J."/>
            <person name="Fitzpatrick D.A."/>
            <person name="Lorenzo-Morales J."/>
            <person name="Bateman A."/>
            <person name="Chiu C.H."/>
            <person name="Tang P."/>
            <person name="Hegemann P."/>
            <person name="Fromm H."/>
            <person name="Raoult D."/>
            <person name="Greub G."/>
            <person name="Miranda-Saavedra D."/>
            <person name="Chen N."/>
            <person name="Nash P."/>
            <person name="Ginger M.L."/>
            <person name="Horn M."/>
            <person name="Schaap P."/>
            <person name="Caler L."/>
            <person name="Loftus B."/>
        </authorList>
    </citation>
    <scope>NUCLEOTIDE SEQUENCE [LARGE SCALE GENOMIC DNA]</scope>
    <source>
        <strain evidence="13 14">Neff</strain>
    </source>
</reference>